<proteinExistence type="predicted"/>
<evidence type="ECO:0000313" key="4">
    <source>
        <dbReference type="Proteomes" id="UP000682733"/>
    </source>
</evidence>
<organism evidence="3 4">
    <name type="scientific">Didymodactylos carnosus</name>
    <dbReference type="NCBI Taxonomy" id="1234261"/>
    <lineage>
        <taxon>Eukaryota</taxon>
        <taxon>Metazoa</taxon>
        <taxon>Spiralia</taxon>
        <taxon>Gnathifera</taxon>
        <taxon>Rotifera</taxon>
        <taxon>Eurotatoria</taxon>
        <taxon>Bdelloidea</taxon>
        <taxon>Philodinida</taxon>
        <taxon>Philodinidae</taxon>
        <taxon>Didymodactylos</taxon>
    </lineage>
</organism>
<dbReference type="Gene3D" id="3.30.70.330">
    <property type="match status" value="1"/>
</dbReference>
<reference evidence="3" key="1">
    <citation type="submission" date="2021-02" db="EMBL/GenBank/DDBJ databases">
        <authorList>
            <person name="Nowell W R."/>
        </authorList>
    </citation>
    <scope>NUCLEOTIDE SEQUENCE</scope>
</reference>
<protein>
    <recommendedName>
        <fullName evidence="1">RRM domain-containing protein</fullName>
    </recommendedName>
</protein>
<evidence type="ECO:0000313" key="3">
    <source>
        <dbReference type="EMBL" id="CAF4023817.1"/>
    </source>
</evidence>
<comment type="caution">
    <text evidence="3">The sequence shown here is derived from an EMBL/GenBank/DDBJ whole genome shotgun (WGS) entry which is preliminary data.</text>
</comment>
<dbReference type="InterPro" id="IPR012677">
    <property type="entry name" value="Nucleotide-bd_a/b_plait_sf"/>
</dbReference>
<dbReference type="EMBL" id="CAJNOK010014949">
    <property type="protein sequence ID" value="CAF1215245.1"/>
    <property type="molecule type" value="Genomic_DNA"/>
</dbReference>
<dbReference type="InterPro" id="IPR035979">
    <property type="entry name" value="RBD_domain_sf"/>
</dbReference>
<dbReference type="EMBL" id="CAJOBA010036483">
    <property type="protein sequence ID" value="CAF4023817.1"/>
    <property type="molecule type" value="Genomic_DNA"/>
</dbReference>
<gene>
    <name evidence="2" type="ORF">OVA965_LOCUS24649</name>
    <name evidence="3" type="ORF">TMI583_LOCUS25368</name>
</gene>
<evidence type="ECO:0000259" key="1">
    <source>
        <dbReference type="Pfam" id="PF00076"/>
    </source>
</evidence>
<name>A0A8S2NYF3_9BILA</name>
<dbReference type="Proteomes" id="UP000682733">
    <property type="component" value="Unassembled WGS sequence"/>
</dbReference>
<dbReference type="GO" id="GO:0003723">
    <property type="term" value="F:RNA binding"/>
    <property type="evidence" value="ECO:0007669"/>
    <property type="project" value="InterPro"/>
</dbReference>
<dbReference type="Proteomes" id="UP000677228">
    <property type="component" value="Unassembled WGS sequence"/>
</dbReference>
<dbReference type="AlphaFoldDB" id="A0A8S2NYF3"/>
<dbReference type="CDD" id="cd00590">
    <property type="entry name" value="RRM_SF"/>
    <property type="match status" value="1"/>
</dbReference>
<sequence>MKIGTEMECNQMVDNFAVLIPCSNQLSSRMSLSAAEKQPPEISAVLQSRVTCEATIDNTSDCALDNVFDKENEDNRTIMVLNLPEKATLDEIYDLFDNIGDIEHAGGDGEALMELRPGKYCIITYSAERDAQAAYGCYNMLPLCANICQNVACITEKQNLTALVVSYKEKIRQLRQTTIAPPPASMLPFFQEIINKVENHQTTMNSNIVAKLANCNGKDWQDTTRRLLAACLPGVDLAAKNYEMLHSTESDLLEEIYRYVMDNHSLNTITLKRSDFNALIGSKCRNDRAAKKRKGEWLVTVKSNTENVTSMNVVRDFEIAERDATFEMALQDDIPSQLNSSSELSDSGMQVINNIRDDLNDGLLHSVIPGKKDWAALLMIFKATCGQTNANINRICKLLQLKQCPFYVNVPKSWSVLNSMTTFSYSSVRNQVQQILLYRDTYKKICENRDQVTIKHCGTRYAQIIDDCPQSSATLTVNSDGIELLKGVGVWPVMLVLNELPIAERYLLKNIILPIIWPTGSLPKTTQIQASIKILVDELIELEKGYDYFIQETNSTTKLHLFAIQSCNDKPATAKLQNLKPFMAEFGCSMCYTSGTLFHFNRITQYNRISKPISQQLS</sequence>
<dbReference type="InterPro" id="IPR000504">
    <property type="entry name" value="RRM_dom"/>
</dbReference>
<accession>A0A8S2NYF3</accession>
<dbReference type="SUPFAM" id="SSF54928">
    <property type="entry name" value="RNA-binding domain, RBD"/>
    <property type="match status" value="1"/>
</dbReference>
<evidence type="ECO:0000313" key="2">
    <source>
        <dbReference type="EMBL" id="CAF1215245.1"/>
    </source>
</evidence>
<feature type="domain" description="RRM" evidence="1">
    <location>
        <begin position="78"/>
        <end position="139"/>
    </location>
</feature>
<dbReference type="Pfam" id="PF00076">
    <property type="entry name" value="RRM_1"/>
    <property type="match status" value="1"/>
</dbReference>